<evidence type="ECO:0000256" key="3">
    <source>
        <dbReference type="ARBA" id="ARBA00022679"/>
    </source>
</evidence>
<feature type="transmembrane region" description="Helical" evidence="8">
    <location>
        <begin position="538"/>
        <end position="562"/>
    </location>
</feature>
<dbReference type="Gene3D" id="3.60.110.10">
    <property type="entry name" value="Carbon-nitrogen hydrolase"/>
    <property type="match status" value="1"/>
</dbReference>
<comment type="similarity">
    <text evidence="8">Belongs to the CN hydrolase family. Apolipoprotein N-acyltransferase subfamily.</text>
</comment>
<protein>
    <recommendedName>
        <fullName evidence="8">Apolipoprotein N-acyltransferase</fullName>
        <shortName evidence="8">ALP N-acyltransferase</shortName>
        <ecNumber evidence="8">2.3.1.269</ecNumber>
    </recommendedName>
</protein>
<organism evidence="10 11">
    <name type="scientific">Candidatus Coatesbacteria bacterium RBG_13_66_14</name>
    <dbReference type="NCBI Taxonomy" id="1817816"/>
    <lineage>
        <taxon>Bacteria</taxon>
        <taxon>Candidatus Coatesiibacteriota</taxon>
    </lineage>
</organism>
<dbReference type="EC" id="2.3.1.269" evidence="8"/>
<dbReference type="SUPFAM" id="SSF56317">
    <property type="entry name" value="Carbon-nitrogen hydrolase"/>
    <property type="match status" value="1"/>
</dbReference>
<evidence type="ECO:0000313" key="10">
    <source>
        <dbReference type="EMBL" id="OGD71815.1"/>
    </source>
</evidence>
<gene>
    <name evidence="8" type="primary">lnt</name>
    <name evidence="10" type="ORF">A2Y64_03695</name>
</gene>
<comment type="pathway">
    <text evidence="8">Protein modification; lipoprotein biosynthesis (N-acyl transfer).</text>
</comment>
<feature type="transmembrane region" description="Helical" evidence="8">
    <location>
        <begin position="118"/>
        <end position="142"/>
    </location>
</feature>
<keyword evidence="6 8" id="KW-0472">Membrane</keyword>
<dbReference type="PROSITE" id="PS50263">
    <property type="entry name" value="CN_HYDROLASE"/>
    <property type="match status" value="1"/>
</dbReference>
<keyword evidence="10" id="KW-0449">Lipoprotein</keyword>
<feature type="transmembrane region" description="Helical" evidence="8">
    <location>
        <begin position="15"/>
        <end position="32"/>
    </location>
</feature>
<comment type="subcellular location">
    <subcellularLocation>
        <location evidence="1 8">Cell membrane</location>
        <topology evidence="1 8">Multi-pass membrane protein</topology>
    </subcellularLocation>
</comment>
<sequence>MNDARLDGRIGQRPLGLYPRIGLVALGVALYVLGFPKAGVYGLAWFALVPLFVASRDLTPGQGFRHWFAYCFLVNVFGFYWMAPITVPGFLLSAVLMALYSGLGGVVLSLARRNVPRLPYWVAAALAWGATEYVKCLGFYAFPWLAIGYSQARNLLAVQTAALFGVYGVSAVIIAFNALVAEAVERLRRRSWRKALLPWGAAALGLAMVIHLGGLLALGEPGYTERPVRAAILQGGIPQDLKWAPYFITSGETYRIYEHQVERAVERAGPDYLDLVIWPESSANCYLERTPMWATRVRGMVNRSGCRHLVGTQALDFEGEGGAGRHFNAAVLLEPGNPRALERYYKIHLVPFSETIPFGRDSELFKDLLKRASNFNFGWRMPLFEVTPGRGPAPLPAPEASVGDDDPTTFSLDERPELTAELLPVPPAAAGPVLARFGLLICFESIYPEMGLDYTRRGADFLVVITNDAWFRQSAAPYQHAEVSVLRAVESRVPVLRSANAGVSLWVDPWGRPHDETLLDTEDVVLVNIPRAEGPTPYMFWGDALPWAELGAFVLLALYAAVESYRRRGRGRRP</sequence>
<dbReference type="Pfam" id="PF00795">
    <property type="entry name" value="CN_hydrolase"/>
    <property type="match status" value="1"/>
</dbReference>
<dbReference type="NCBIfam" id="TIGR00546">
    <property type="entry name" value="lnt"/>
    <property type="match status" value="1"/>
</dbReference>
<dbReference type="GO" id="GO:0016410">
    <property type="term" value="F:N-acyltransferase activity"/>
    <property type="evidence" value="ECO:0007669"/>
    <property type="project" value="UniProtKB-UniRule"/>
</dbReference>
<dbReference type="InterPro" id="IPR004563">
    <property type="entry name" value="Apolipo_AcylTrfase"/>
</dbReference>
<evidence type="ECO:0000256" key="5">
    <source>
        <dbReference type="ARBA" id="ARBA00022989"/>
    </source>
</evidence>
<feature type="transmembrane region" description="Helical" evidence="8">
    <location>
        <begin position="89"/>
        <end position="111"/>
    </location>
</feature>
<dbReference type="GO" id="GO:0005886">
    <property type="term" value="C:plasma membrane"/>
    <property type="evidence" value="ECO:0007669"/>
    <property type="project" value="UniProtKB-SubCell"/>
</dbReference>
<dbReference type="PANTHER" id="PTHR38686:SF1">
    <property type="entry name" value="APOLIPOPROTEIN N-ACYLTRANSFERASE"/>
    <property type="match status" value="1"/>
</dbReference>
<dbReference type="GO" id="GO:0042158">
    <property type="term" value="P:lipoprotein biosynthetic process"/>
    <property type="evidence" value="ECO:0007669"/>
    <property type="project" value="UniProtKB-UniRule"/>
</dbReference>
<dbReference type="PANTHER" id="PTHR38686">
    <property type="entry name" value="APOLIPOPROTEIN N-ACYLTRANSFERASE"/>
    <property type="match status" value="1"/>
</dbReference>
<feature type="domain" description="CN hydrolase" evidence="9">
    <location>
        <begin position="233"/>
        <end position="531"/>
    </location>
</feature>
<dbReference type="STRING" id="1817816.A2Y64_03695"/>
<evidence type="ECO:0000259" key="9">
    <source>
        <dbReference type="PROSITE" id="PS50263"/>
    </source>
</evidence>
<evidence type="ECO:0000256" key="2">
    <source>
        <dbReference type="ARBA" id="ARBA00022475"/>
    </source>
</evidence>
<evidence type="ECO:0000256" key="4">
    <source>
        <dbReference type="ARBA" id="ARBA00022692"/>
    </source>
</evidence>
<evidence type="ECO:0000313" key="11">
    <source>
        <dbReference type="Proteomes" id="UP000177187"/>
    </source>
</evidence>
<dbReference type="CDD" id="cd07571">
    <property type="entry name" value="ALP_N-acyl_transferase"/>
    <property type="match status" value="1"/>
</dbReference>
<feature type="transmembrane region" description="Helical" evidence="8">
    <location>
        <begin position="196"/>
        <end position="219"/>
    </location>
</feature>
<feature type="transmembrane region" description="Helical" evidence="8">
    <location>
        <begin position="162"/>
        <end position="184"/>
    </location>
</feature>
<comment type="caution">
    <text evidence="10">The sequence shown here is derived from an EMBL/GenBank/DDBJ whole genome shotgun (WGS) entry which is preliminary data.</text>
</comment>
<accession>A0A1F5EWR2</accession>
<dbReference type="AlphaFoldDB" id="A0A1F5EWR2"/>
<dbReference type="EMBL" id="MFAF01000140">
    <property type="protein sequence ID" value="OGD71815.1"/>
    <property type="molecule type" value="Genomic_DNA"/>
</dbReference>
<evidence type="ECO:0000256" key="6">
    <source>
        <dbReference type="ARBA" id="ARBA00023136"/>
    </source>
</evidence>
<feature type="transmembrane region" description="Helical" evidence="8">
    <location>
        <begin position="67"/>
        <end position="83"/>
    </location>
</feature>
<dbReference type="InterPro" id="IPR003010">
    <property type="entry name" value="C-N_Hydrolase"/>
</dbReference>
<proteinExistence type="inferred from homology"/>
<comment type="catalytic activity">
    <reaction evidence="8">
        <text>N-terminal S-1,2-diacyl-sn-glyceryl-L-cysteinyl-[lipoprotein] + a glycerophospholipid = N-acyl-S-1,2-diacyl-sn-glyceryl-L-cysteinyl-[lipoprotein] + a 2-acyl-sn-glycero-3-phospholipid + H(+)</text>
        <dbReference type="Rhea" id="RHEA:48228"/>
        <dbReference type="Rhea" id="RHEA-COMP:14681"/>
        <dbReference type="Rhea" id="RHEA-COMP:14684"/>
        <dbReference type="ChEBI" id="CHEBI:15378"/>
        <dbReference type="ChEBI" id="CHEBI:136912"/>
        <dbReference type="ChEBI" id="CHEBI:140656"/>
        <dbReference type="ChEBI" id="CHEBI:140657"/>
        <dbReference type="ChEBI" id="CHEBI:140660"/>
        <dbReference type="EC" id="2.3.1.269"/>
    </reaction>
</comment>
<feature type="transmembrane region" description="Helical" evidence="8">
    <location>
        <begin position="38"/>
        <end position="55"/>
    </location>
</feature>
<keyword evidence="2 8" id="KW-1003">Cell membrane</keyword>
<dbReference type="HAMAP" id="MF_01148">
    <property type="entry name" value="Lnt"/>
    <property type="match status" value="1"/>
</dbReference>
<name>A0A1F5EWR2_9BACT</name>
<keyword evidence="3 8" id="KW-0808">Transferase</keyword>
<keyword evidence="4 8" id="KW-0812">Transmembrane</keyword>
<reference evidence="10 11" key="1">
    <citation type="journal article" date="2016" name="Nat. Commun.">
        <title>Thousands of microbial genomes shed light on interconnected biogeochemical processes in an aquifer system.</title>
        <authorList>
            <person name="Anantharaman K."/>
            <person name="Brown C.T."/>
            <person name="Hug L.A."/>
            <person name="Sharon I."/>
            <person name="Castelle C.J."/>
            <person name="Probst A.J."/>
            <person name="Thomas B.C."/>
            <person name="Singh A."/>
            <person name="Wilkins M.J."/>
            <person name="Karaoz U."/>
            <person name="Brodie E.L."/>
            <person name="Williams K.H."/>
            <person name="Hubbard S.S."/>
            <person name="Banfield J.F."/>
        </authorList>
    </citation>
    <scope>NUCLEOTIDE SEQUENCE [LARGE SCALE GENOMIC DNA]</scope>
</reference>
<keyword evidence="7 8" id="KW-0012">Acyltransferase</keyword>
<evidence type="ECO:0000256" key="8">
    <source>
        <dbReference type="HAMAP-Rule" id="MF_01148"/>
    </source>
</evidence>
<dbReference type="Proteomes" id="UP000177187">
    <property type="component" value="Unassembled WGS sequence"/>
</dbReference>
<dbReference type="InterPro" id="IPR045378">
    <property type="entry name" value="LNT_N"/>
</dbReference>
<evidence type="ECO:0000256" key="1">
    <source>
        <dbReference type="ARBA" id="ARBA00004651"/>
    </source>
</evidence>
<keyword evidence="5 8" id="KW-1133">Transmembrane helix</keyword>
<dbReference type="InterPro" id="IPR036526">
    <property type="entry name" value="C-N_Hydrolase_sf"/>
</dbReference>
<dbReference type="UniPathway" id="UPA00666"/>
<evidence type="ECO:0000256" key="7">
    <source>
        <dbReference type="ARBA" id="ARBA00023315"/>
    </source>
</evidence>
<comment type="function">
    <text evidence="8">Catalyzes the phospholipid dependent N-acylation of the N-terminal cysteine of apolipoprotein, the last step in lipoprotein maturation.</text>
</comment>
<dbReference type="Pfam" id="PF20154">
    <property type="entry name" value="LNT_N"/>
    <property type="match status" value="1"/>
</dbReference>